<reference evidence="3" key="1">
    <citation type="submission" date="2023-03" db="EMBL/GenBank/DDBJ databases">
        <title>Massive genome expansion in bonnet fungi (Mycena s.s.) driven by repeated elements and novel gene families across ecological guilds.</title>
        <authorList>
            <consortium name="Lawrence Berkeley National Laboratory"/>
            <person name="Harder C.B."/>
            <person name="Miyauchi S."/>
            <person name="Viragh M."/>
            <person name="Kuo A."/>
            <person name="Thoen E."/>
            <person name="Andreopoulos B."/>
            <person name="Lu D."/>
            <person name="Skrede I."/>
            <person name="Drula E."/>
            <person name="Henrissat B."/>
            <person name="Morin E."/>
            <person name="Kohler A."/>
            <person name="Barry K."/>
            <person name="LaButti K."/>
            <person name="Morin E."/>
            <person name="Salamov A."/>
            <person name="Lipzen A."/>
            <person name="Mereny Z."/>
            <person name="Hegedus B."/>
            <person name="Baldrian P."/>
            <person name="Stursova M."/>
            <person name="Weitz H."/>
            <person name="Taylor A."/>
            <person name="Grigoriev I.V."/>
            <person name="Nagy L.G."/>
            <person name="Martin F."/>
            <person name="Kauserud H."/>
        </authorList>
    </citation>
    <scope>NUCLEOTIDE SEQUENCE</scope>
    <source>
        <strain evidence="3">9144</strain>
    </source>
</reference>
<comment type="caution">
    <text evidence="3">The sequence shown here is derived from an EMBL/GenBank/DDBJ whole genome shotgun (WGS) entry which is preliminary data.</text>
</comment>
<feature type="region of interest" description="Disordered" evidence="1">
    <location>
        <begin position="1"/>
        <end position="45"/>
    </location>
</feature>
<feature type="transmembrane region" description="Helical" evidence="2">
    <location>
        <begin position="221"/>
        <end position="242"/>
    </location>
</feature>
<feature type="region of interest" description="Disordered" evidence="1">
    <location>
        <begin position="295"/>
        <end position="314"/>
    </location>
</feature>
<organism evidence="3 4">
    <name type="scientific">Mycena pura</name>
    <dbReference type="NCBI Taxonomy" id="153505"/>
    <lineage>
        <taxon>Eukaryota</taxon>
        <taxon>Fungi</taxon>
        <taxon>Dikarya</taxon>
        <taxon>Basidiomycota</taxon>
        <taxon>Agaricomycotina</taxon>
        <taxon>Agaricomycetes</taxon>
        <taxon>Agaricomycetidae</taxon>
        <taxon>Agaricales</taxon>
        <taxon>Marasmiineae</taxon>
        <taxon>Mycenaceae</taxon>
        <taxon>Mycena</taxon>
    </lineage>
</organism>
<keyword evidence="2" id="KW-0812">Transmembrane</keyword>
<feature type="transmembrane region" description="Helical" evidence="2">
    <location>
        <begin position="146"/>
        <end position="168"/>
    </location>
</feature>
<accession>A0AAD6YJ20</accession>
<feature type="compositionally biased region" description="Polar residues" evidence="1">
    <location>
        <begin position="1"/>
        <end position="14"/>
    </location>
</feature>
<keyword evidence="2" id="KW-1133">Transmembrane helix</keyword>
<protein>
    <submittedName>
        <fullName evidence="3">Uncharacterized protein</fullName>
    </submittedName>
</protein>
<name>A0AAD6YJ20_9AGAR</name>
<evidence type="ECO:0000313" key="3">
    <source>
        <dbReference type="EMBL" id="KAJ7220827.1"/>
    </source>
</evidence>
<feature type="transmembrane region" description="Helical" evidence="2">
    <location>
        <begin position="107"/>
        <end position="126"/>
    </location>
</feature>
<evidence type="ECO:0000256" key="1">
    <source>
        <dbReference type="SAM" id="MobiDB-lite"/>
    </source>
</evidence>
<feature type="region of interest" description="Disordered" evidence="1">
    <location>
        <begin position="249"/>
        <end position="277"/>
    </location>
</feature>
<dbReference type="AlphaFoldDB" id="A0AAD6YJ20"/>
<feature type="compositionally biased region" description="Basic and acidic residues" evidence="1">
    <location>
        <begin position="253"/>
        <end position="271"/>
    </location>
</feature>
<proteinExistence type="predicted"/>
<dbReference type="Proteomes" id="UP001219525">
    <property type="component" value="Unassembled WGS sequence"/>
</dbReference>
<sequence>MSPKSQTVDSTPLRQPSHALPAVPDQSPLTHRPNHSFGMGNRDEMPLHWKDPTQHVWPRQLRSVLRPVFTVLCIVAFGHSTLEHKWEMAHANYEAFTKDTDRISRRISQISTVVSLLLASISALVTTVPPRDEILNYTLRGPYLCMWASFGILLGGVIVASADVYGLATCTPRLAIKMMGTRMRIWCVLIMLAYPFFSVGVGVSVCVLGLLAAAWCSEDPIVKNGCVFLLLVPALLILVFLVTLRESPLQPEDGSKLNEADESGRRNEPSRGRGKNIGCLYKRVHPWARGRVAVPMPAKNSVTGPRSTALERKK</sequence>
<keyword evidence="4" id="KW-1185">Reference proteome</keyword>
<feature type="transmembrane region" description="Helical" evidence="2">
    <location>
        <begin position="189"/>
        <end position="215"/>
    </location>
</feature>
<keyword evidence="2" id="KW-0472">Membrane</keyword>
<evidence type="ECO:0000313" key="4">
    <source>
        <dbReference type="Proteomes" id="UP001219525"/>
    </source>
</evidence>
<dbReference type="EMBL" id="JARJCW010000009">
    <property type="protein sequence ID" value="KAJ7220827.1"/>
    <property type="molecule type" value="Genomic_DNA"/>
</dbReference>
<evidence type="ECO:0000256" key="2">
    <source>
        <dbReference type="SAM" id="Phobius"/>
    </source>
</evidence>
<gene>
    <name evidence="3" type="ORF">GGX14DRAFT_676165</name>
</gene>